<feature type="domain" description="Ketosynthase family 3 (KS3)" evidence="4">
    <location>
        <begin position="1"/>
        <end position="379"/>
    </location>
</feature>
<sequence>MIDVYLSYNNIVSSLGFDSETVVDNIHNQVSGLQLIDDKNLLPQPFYSSIINTKALSERFKSLKNKDNFTRLEQMMITSLNNVIQSSKIPLNKNVGLLISTTKGNIDVLDKNSKFPKERAYLSVLGKKIKDFFGFENDAIVISNACVSGVLAVAVAKRYINQGVYDHVFIVSGDLVTEFILSGFNSFQALSNAPCKPYCKNRSGINIGEVAASILVTNNKISLAKEAVTILGEGSCNDANHISGPSRTGEGLFRSITSALKEANISHESIDYISAHGTATPYNDEMEAIAFNRLGLQNVPLNSLKGYFGHTLGASGLLETIVGMHSLSNNTLYASLGFEALGVTQPINVITKIIPKKMNLFLKTASGFGGSNTAVIFKKVKN</sequence>
<dbReference type="InterPro" id="IPR000794">
    <property type="entry name" value="Beta-ketoacyl_synthase"/>
</dbReference>
<evidence type="ECO:0000256" key="3">
    <source>
        <dbReference type="RuleBase" id="RU003694"/>
    </source>
</evidence>
<evidence type="ECO:0000259" key="4">
    <source>
        <dbReference type="PROSITE" id="PS52004"/>
    </source>
</evidence>
<dbReference type="EMBL" id="SRSO01000015">
    <property type="protein sequence ID" value="TGV02239.1"/>
    <property type="molecule type" value="Genomic_DNA"/>
</dbReference>
<comment type="similarity">
    <text evidence="1 3">Belongs to the thiolase-like superfamily. Beta-ketoacyl-ACP synthases family.</text>
</comment>
<gene>
    <name evidence="5" type="ORF">EM932_11875</name>
</gene>
<dbReference type="GO" id="GO:0004315">
    <property type="term" value="F:3-oxoacyl-[acyl-carrier-protein] synthase activity"/>
    <property type="evidence" value="ECO:0007669"/>
    <property type="project" value="TreeGrafter"/>
</dbReference>
<dbReference type="SUPFAM" id="SSF53901">
    <property type="entry name" value="Thiolase-like"/>
    <property type="match status" value="2"/>
</dbReference>
<dbReference type="GO" id="GO:0005829">
    <property type="term" value="C:cytosol"/>
    <property type="evidence" value="ECO:0007669"/>
    <property type="project" value="TreeGrafter"/>
</dbReference>
<dbReference type="RefSeq" id="WP_135877412.1">
    <property type="nucleotide sequence ID" value="NZ_SRSO01000015.1"/>
</dbReference>
<dbReference type="AlphaFoldDB" id="A0A4S1DW46"/>
<accession>A0A4S1DW46</accession>
<dbReference type="Proteomes" id="UP000307602">
    <property type="component" value="Unassembled WGS sequence"/>
</dbReference>
<dbReference type="PROSITE" id="PS52004">
    <property type="entry name" value="KS3_2"/>
    <property type="match status" value="1"/>
</dbReference>
<dbReference type="InterPro" id="IPR014030">
    <property type="entry name" value="Ketoacyl_synth_N"/>
</dbReference>
<name>A0A4S1DW46_9FLAO</name>
<comment type="caution">
    <text evidence="5">The sequence shown here is derived from an EMBL/GenBank/DDBJ whole genome shotgun (WGS) entry which is preliminary data.</text>
</comment>
<dbReference type="PANTHER" id="PTHR11712:SF320">
    <property type="entry name" value="BETA-KETOACYL SYNTHASE"/>
    <property type="match status" value="1"/>
</dbReference>
<dbReference type="InterPro" id="IPR020841">
    <property type="entry name" value="PKS_Beta-ketoAc_synthase_dom"/>
</dbReference>
<dbReference type="PANTHER" id="PTHR11712">
    <property type="entry name" value="POLYKETIDE SYNTHASE-RELATED"/>
    <property type="match status" value="1"/>
</dbReference>
<evidence type="ECO:0000313" key="5">
    <source>
        <dbReference type="EMBL" id="TGV02239.1"/>
    </source>
</evidence>
<organism evidence="5 6">
    <name type="scientific">Flavivirga rizhaonensis</name>
    <dbReference type="NCBI Taxonomy" id="2559571"/>
    <lineage>
        <taxon>Bacteria</taxon>
        <taxon>Pseudomonadati</taxon>
        <taxon>Bacteroidota</taxon>
        <taxon>Flavobacteriia</taxon>
        <taxon>Flavobacteriales</taxon>
        <taxon>Flavobacteriaceae</taxon>
        <taxon>Flavivirga</taxon>
    </lineage>
</organism>
<dbReference type="InterPro" id="IPR016039">
    <property type="entry name" value="Thiolase-like"/>
</dbReference>
<dbReference type="Pfam" id="PF00109">
    <property type="entry name" value="ketoacyl-synt"/>
    <property type="match status" value="1"/>
</dbReference>
<evidence type="ECO:0000313" key="6">
    <source>
        <dbReference type="Proteomes" id="UP000307602"/>
    </source>
</evidence>
<dbReference type="Gene3D" id="3.40.47.10">
    <property type="match status" value="1"/>
</dbReference>
<keyword evidence="2 3" id="KW-0808">Transferase</keyword>
<dbReference type="GO" id="GO:0006633">
    <property type="term" value="P:fatty acid biosynthetic process"/>
    <property type="evidence" value="ECO:0007669"/>
    <property type="project" value="TreeGrafter"/>
</dbReference>
<keyword evidence="6" id="KW-1185">Reference proteome</keyword>
<dbReference type="InterPro" id="IPR014031">
    <property type="entry name" value="Ketoacyl_synth_C"/>
</dbReference>
<reference evidence="5 6" key="1">
    <citation type="submission" date="2019-04" db="EMBL/GenBank/DDBJ databases">
        <authorList>
            <person name="Liu A."/>
        </authorList>
    </citation>
    <scope>NUCLEOTIDE SEQUENCE [LARGE SCALE GENOMIC DNA]</scope>
    <source>
        <strain evidence="5 6">RZ03</strain>
    </source>
</reference>
<evidence type="ECO:0000256" key="1">
    <source>
        <dbReference type="ARBA" id="ARBA00008467"/>
    </source>
</evidence>
<dbReference type="Pfam" id="PF02801">
    <property type="entry name" value="Ketoacyl-synt_C"/>
    <property type="match status" value="1"/>
</dbReference>
<dbReference type="OrthoDB" id="9808669at2"/>
<evidence type="ECO:0000256" key="2">
    <source>
        <dbReference type="ARBA" id="ARBA00022679"/>
    </source>
</evidence>
<proteinExistence type="inferred from homology"/>
<protein>
    <submittedName>
        <fullName evidence="5">Beta-ketoacyl synthase</fullName>
    </submittedName>
</protein>